<comment type="similarity">
    <text evidence="10 11">Belongs to the arginase family.</text>
</comment>
<evidence type="ECO:0000256" key="5">
    <source>
        <dbReference type="ARBA" id="ARBA00022723"/>
    </source>
</evidence>
<dbReference type="PANTHER" id="PTHR43782">
    <property type="entry name" value="ARGINASE"/>
    <property type="match status" value="1"/>
</dbReference>
<feature type="binding site" evidence="9">
    <location>
        <position position="124"/>
    </location>
    <ligand>
        <name>Mn(2+)</name>
        <dbReference type="ChEBI" id="CHEBI:29035"/>
        <label>2</label>
    </ligand>
</feature>
<dbReference type="SUPFAM" id="SSF52768">
    <property type="entry name" value="Arginase/deacetylase"/>
    <property type="match status" value="1"/>
</dbReference>
<dbReference type="InterPro" id="IPR006035">
    <property type="entry name" value="Ureohydrolase"/>
</dbReference>
<dbReference type="NCBIfam" id="TIGR01229">
    <property type="entry name" value="rocF_arginase"/>
    <property type="match status" value="1"/>
</dbReference>
<evidence type="ECO:0000256" key="7">
    <source>
        <dbReference type="ARBA" id="ARBA00023211"/>
    </source>
</evidence>
<keyword evidence="5 9" id="KW-0479">Metal-binding</keyword>
<evidence type="ECO:0000256" key="10">
    <source>
        <dbReference type="PROSITE-ProRule" id="PRU00742"/>
    </source>
</evidence>
<comment type="catalytic activity">
    <reaction evidence="11">
        <text>L-arginine + H2O = urea + L-ornithine</text>
        <dbReference type="Rhea" id="RHEA:20569"/>
        <dbReference type="ChEBI" id="CHEBI:15377"/>
        <dbReference type="ChEBI" id="CHEBI:16199"/>
        <dbReference type="ChEBI" id="CHEBI:32682"/>
        <dbReference type="ChEBI" id="CHEBI:46911"/>
        <dbReference type="EC" id="3.5.3.1"/>
    </reaction>
</comment>
<dbReference type="PROSITE" id="PS51409">
    <property type="entry name" value="ARGINASE_2"/>
    <property type="match status" value="1"/>
</dbReference>
<evidence type="ECO:0000256" key="2">
    <source>
        <dbReference type="ARBA" id="ARBA00012168"/>
    </source>
</evidence>
<dbReference type="PIRSF" id="PIRSF036979">
    <property type="entry name" value="Arginase"/>
    <property type="match status" value="1"/>
</dbReference>
<dbReference type="GO" id="GO:0006525">
    <property type="term" value="P:arginine metabolic process"/>
    <property type="evidence" value="ECO:0007669"/>
    <property type="project" value="UniProtKB-KW"/>
</dbReference>
<comment type="cofactor">
    <cofactor evidence="9 11">
        <name>Mn(2+)</name>
        <dbReference type="ChEBI" id="CHEBI:29035"/>
    </cofactor>
    <text evidence="9 11">Binds 2 manganese ions per subunit.</text>
</comment>
<dbReference type="PANTHER" id="PTHR43782:SF3">
    <property type="entry name" value="ARGINASE"/>
    <property type="match status" value="1"/>
</dbReference>
<dbReference type="Pfam" id="PF00491">
    <property type="entry name" value="Arginase"/>
    <property type="match status" value="1"/>
</dbReference>
<evidence type="ECO:0000256" key="11">
    <source>
        <dbReference type="RuleBase" id="RU361159"/>
    </source>
</evidence>
<dbReference type="AlphaFoldDB" id="A0A5C6VAY3"/>
<evidence type="ECO:0000313" key="12">
    <source>
        <dbReference type="EMBL" id="TXC81731.1"/>
    </source>
</evidence>
<gene>
    <name evidence="12" type="primary">rocF</name>
    <name evidence="12" type="ORF">FRX97_04235</name>
</gene>
<evidence type="ECO:0000313" key="13">
    <source>
        <dbReference type="Proteomes" id="UP000321168"/>
    </source>
</evidence>
<dbReference type="GO" id="GO:0005829">
    <property type="term" value="C:cytosol"/>
    <property type="evidence" value="ECO:0007669"/>
    <property type="project" value="TreeGrafter"/>
</dbReference>
<name>A0A5C6VAY3_9FLAO</name>
<feature type="binding site" evidence="9">
    <location>
        <position position="122"/>
    </location>
    <ligand>
        <name>Mn(2+)</name>
        <dbReference type="ChEBI" id="CHEBI:29035"/>
        <label>1</label>
    </ligand>
</feature>
<dbReference type="RefSeq" id="WP_147013723.1">
    <property type="nucleotide sequence ID" value="NZ_VORB01000003.1"/>
</dbReference>
<protein>
    <recommendedName>
        <fullName evidence="3 8">Arginase</fullName>
        <ecNumber evidence="2 8">3.5.3.1</ecNumber>
    </recommendedName>
</protein>
<dbReference type="EMBL" id="VORB01000003">
    <property type="protein sequence ID" value="TXC81731.1"/>
    <property type="molecule type" value="Genomic_DNA"/>
</dbReference>
<evidence type="ECO:0000256" key="9">
    <source>
        <dbReference type="PIRSR" id="PIRSR036979-1"/>
    </source>
</evidence>
<keyword evidence="4 11" id="KW-0056">Arginine metabolism</keyword>
<evidence type="ECO:0000256" key="6">
    <source>
        <dbReference type="ARBA" id="ARBA00022801"/>
    </source>
</evidence>
<comment type="pathway">
    <text evidence="1">Nitrogen metabolism; urea cycle; L-ornithine and urea from L-arginine: step 1/1.</text>
</comment>
<evidence type="ECO:0000256" key="1">
    <source>
        <dbReference type="ARBA" id="ARBA00005098"/>
    </source>
</evidence>
<evidence type="ECO:0000256" key="3">
    <source>
        <dbReference type="ARBA" id="ARBA00018123"/>
    </source>
</evidence>
<feature type="binding site" evidence="9">
    <location>
        <position position="243"/>
    </location>
    <ligand>
        <name>Mn(2+)</name>
        <dbReference type="ChEBI" id="CHEBI:29035"/>
        <label>1</label>
    </ligand>
</feature>
<feature type="binding site" evidence="9">
    <location>
        <position position="126"/>
    </location>
    <ligand>
        <name>Mn(2+)</name>
        <dbReference type="ChEBI" id="CHEBI:29035"/>
        <label>2</label>
    </ligand>
</feature>
<sequence length="312" mass="34048">MRKLKIIEVPCDLGAGTRGASLGVDALRLEAVEQACSSYLETEYERVTADNTMLNQPDPTPNAHYLKGIVKFYEHACEAISKTLDSGKFPLIIAGDHSTAGGSIAGIKKHIGEKRLGVIWVDAHADIHSPYTTPSGNVHGMPLGAALHFDNKEQQINDLNPEETTQWEKLKNVGGKQPKIKADDIIYMGVRDTEEQEDIIVEKLSIPNLTVSGCRKIGIENSAKTALDKLSHCDAIYISFDVDSMDPSVSMGTGTPVKNGYTKDEATTLLKTLLNSPKVCALEIVEINPMLDNENKMAKASLDILRGLFSWN</sequence>
<proteinExistence type="inferred from homology"/>
<dbReference type="Gene3D" id="3.40.800.10">
    <property type="entry name" value="Ureohydrolase domain"/>
    <property type="match status" value="1"/>
</dbReference>
<feature type="binding site" evidence="9">
    <location>
        <position position="241"/>
    </location>
    <ligand>
        <name>Mn(2+)</name>
        <dbReference type="ChEBI" id="CHEBI:29035"/>
        <label>1</label>
    </ligand>
</feature>
<dbReference type="CDD" id="cd09989">
    <property type="entry name" value="Arginase"/>
    <property type="match status" value="1"/>
</dbReference>
<keyword evidence="13" id="KW-1185">Reference proteome</keyword>
<dbReference type="GO" id="GO:0030145">
    <property type="term" value="F:manganese ion binding"/>
    <property type="evidence" value="ECO:0007669"/>
    <property type="project" value="TreeGrafter"/>
</dbReference>
<dbReference type="GO" id="GO:0004053">
    <property type="term" value="F:arginase activity"/>
    <property type="evidence" value="ECO:0007669"/>
    <property type="project" value="UniProtKB-UniRule"/>
</dbReference>
<keyword evidence="6 11" id="KW-0378">Hydrolase</keyword>
<dbReference type="Proteomes" id="UP000321168">
    <property type="component" value="Unassembled WGS sequence"/>
</dbReference>
<dbReference type="PRINTS" id="PR00116">
    <property type="entry name" value="ARGINASE"/>
</dbReference>
<dbReference type="InterPro" id="IPR014033">
    <property type="entry name" value="Arginase"/>
</dbReference>
<dbReference type="InterPro" id="IPR023696">
    <property type="entry name" value="Ureohydrolase_dom_sf"/>
</dbReference>
<evidence type="ECO:0000256" key="4">
    <source>
        <dbReference type="ARBA" id="ARBA00022503"/>
    </source>
</evidence>
<comment type="caution">
    <text evidence="12">The sequence shown here is derived from an EMBL/GenBank/DDBJ whole genome shotgun (WGS) entry which is preliminary data.</text>
</comment>
<accession>A0A5C6VAY3</accession>
<dbReference type="OrthoDB" id="9788689at2"/>
<dbReference type="EC" id="3.5.3.1" evidence="2 8"/>
<evidence type="ECO:0000256" key="8">
    <source>
        <dbReference type="NCBIfam" id="TIGR01229"/>
    </source>
</evidence>
<feature type="binding site" evidence="9">
    <location>
        <position position="97"/>
    </location>
    <ligand>
        <name>Mn(2+)</name>
        <dbReference type="ChEBI" id="CHEBI:29035"/>
        <label>1</label>
    </ligand>
</feature>
<organism evidence="12 13">
    <name type="scientific">Luteibaculum oceani</name>
    <dbReference type="NCBI Taxonomy" id="1294296"/>
    <lineage>
        <taxon>Bacteria</taxon>
        <taxon>Pseudomonadati</taxon>
        <taxon>Bacteroidota</taxon>
        <taxon>Flavobacteriia</taxon>
        <taxon>Flavobacteriales</taxon>
        <taxon>Luteibaculaceae</taxon>
        <taxon>Luteibaculum</taxon>
    </lineage>
</organism>
<keyword evidence="7 9" id="KW-0464">Manganese</keyword>
<reference evidence="12 13" key="1">
    <citation type="submission" date="2019-08" db="EMBL/GenBank/DDBJ databases">
        <title>Genome of Luteibaculum oceani JCM 18817.</title>
        <authorList>
            <person name="Bowman J.P."/>
        </authorList>
    </citation>
    <scope>NUCLEOTIDE SEQUENCE [LARGE SCALE GENOMIC DNA]</scope>
    <source>
        <strain evidence="12 13">JCM 18817</strain>
    </source>
</reference>